<keyword evidence="1" id="KW-1133">Transmembrane helix</keyword>
<accession>A0A553P1Z6</accession>
<dbReference type="EMBL" id="VCGU01000008">
    <property type="protein sequence ID" value="TRY71715.1"/>
    <property type="molecule type" value="Genomic_DNA"/>
</dbReference>
<reference evidence="2 3" key="1">
    <citation type="journal article" date="2018" name="Nat. Ecol. Evol.">
        <title>Genomic signatures of mitonuclear coevolution across populations of Tigriopus californicus.</title>
        <authorList>
            <person name="Barreto F.S."/>
            <person name="Watson E.T."/>
            <person name="Lima T.G."/>
            <person name="Willett C.S."/>
            <person name="Edmands S."/>
            <person name="Li W."/>
            <person name="Burton R.S."/>
        </authorList>
    </citation>
    <scope>NUCLEOTIDE SEQUENCE [LARGE SCALE GENOMIC DNA]</scope>
    <source>
        <strain evidence="2 3">San Diego</strain>
    </source>
</reference>
<evidence type="ECO:0000313" key="3">
    <source>
        <dbReference type="Proteomes" id="UP000318571"/>
    </source>
</evidence>
<keyword evidence="1" id="KW-0812">Transmembrane</keyword>
<feature type="transmembrane region" description="Helical" evidence="1">
    <location>
        <begin position="116"/>
        <end position="134"/>
    </location>
</feature>
<proteinExistence type="predicted"/>
<organism evidence="2 3">
    <name type="scientific">Tigriopus californicus</name>
    <name type="common">Marine copepod</name>
    <dbReference type="NCBI Taxonomy" id="6832"/>
    <lineage>
        <taxon>Eukaryota</taxon>
        <taxon>Metazoa</taxon>
        <taxon>Ecdysozoa</taxon>
        <taxon>Arthropoda</taxon>
        <taxon>Crustacea</taxon>
        <taxon>Multicrustacea</taxon>
        <taxon>Hexanauplia</taxon>
        <taxon>Copepoda</taxon>
        <taxon>Harpacticoida</taxon>
        <taxon>Harpacticidae</taxon>
        <taxon>Tigriopus</taxon>
    </lineage>
</organism>
<evidence type="ECO:0000256" key="1">
    <source>
        <dbReference type="SAM" id="Phobius"/>
    </source>
</evidence>
<keyword evidence="1" id="KW-0472">Membrane</keyword>
<gene>
    <name evidence="2" type="ORF">TCAL_16213</name>
</gene>
<feature type="transmembrane region" description="Helical" evidence="1">
    <location>
        <begin position="12"/>
        <end position="28"/>
    </location>
</feature>
<evidence type="ECO:0000313" key="2">
    <source>
        <dbReference type="EMBL" id="TRY71715.1"/>
    </source>
</evidence>
<keyword evidence="3" id="KW-1185">Reference proteome</keyword>
<protein>
    <submittedName>
        <fullName evidence="2">Uncharacterized protein</fullName>
    </submittedName>
</protein>
<comment type="caution">
    <text evidence="2">The sequence shown here is derived from an EMBL/GenBank/DDBJ whole genome shotgun (WGS) entry which is preliminary data.</text>
</comment>
<name>A0A553P1Z6_TIGCA</name>
<dbReference type="AlphaFoldDB" id="A0A553P1Z6"/>
<sequence>MEVATSHLFPYRRHLVSSILVILFRFLNSAHNEKRRGVFFACFTLDRGNRTTESGQHEVEKDVGVEAKYILLRDLRIQYQQHFLRPDAAFEVEAFCGVADEVAVKAGSYVSFSKRFLISYYGVLVSYMAIVVQSF</sequence>
<dbReference type="Proteomes" id="UP000318571">
    <property type="component" value="Chromosome 7"/>
</dbReference>